<evidence type="ECO:0000313" key="1">
    <source>
        <dbReference type="EMBL" id="AEI51273.1"/>
    </source>
</evidence>
<keyword evidence="2" id="KW-1185">Reference proteome</keyword>
<name>A0A7U4E832_RUNSL</name>
<evidence type="ECO:0000313" key="2">
    <source>
        <dbReference type="Proteomes" id="UP000000493"/>
    </source>
</evidence>
<dbReference type="Proteomes" id="UP000000493">
    <property type="component" value="Chromosome"/>
</dbReference>
<sequence length="58" mass="6523">MRFFQKNTSLIARLGYVISFVFLLLPAVIAVEFLRATESASGLPLSKDLETKSVSWIF</sequence>
<gene>
    <name evidence="1" type="ordered locus">Runsl_4964</name>
</gene>
<reference evidence="2" key="1">
    <citation type="submission" date="2011-06" db="EMBL/GenBank/DDBJ databases">
        <title>The complete genome of chromosome of Runella slithyformis DSM 19594.</title>
        <authorList>
            <consortium name="US DOE Joint Genome Institute (JGI-PGF)"/>
            <person name="Lucas S."/>
            <person name="Han J."/>
            <person name="Lapidus A."/>
            <person name="Bruce D."/>
            <person name="Goodwin L."/>
            <person name="Pitluck S."/>
            <person name="Peters L."/>
            <person name="Kyrpides N."/>
            <person name="Mavromatis K."/>
            <person name="Ivanova N."/>
            <person name="Ovchinnikova G."/>
            <person name="Zhang X."/>
            <person name="Misra M."/>
            <person name="Detter J.C."/>
            <person name="Tapia R."/>
            <person name="Han C."/>
            <person name="Land M."/>
            <person name="Hauser L."/>
            <person name="Markowitz V."/>
            <person name="Cheng J.-F."/>
            <person name="Hugenholtz P."/>
            <person name="Woyke T."/>
            <person name="Wu D."/>
            <person name="Tindall B."/>
            <person name="Faehrich R."/>
            <person name="Brambilla E."/>
            <person name="Klenk H.-P."/>
            <person name="Eisen J.A."/>
        </authorList>
    </citation>
    <scope>NUCLEOTIDE SEQUENCE [LARGE SCALE GENOMIC DNA]</scope>
    <source>
        <strain evidence="2">ATCC 29530 / DSM 19594 / LMG 11500 / NCIMB 11436 / LSU 4</strain>
    </source>
</reference>
<dbReference type="KEGG" id="rsi:Runsl_4964"/>
<organism evidence="1 2">
    <name type="scientific">Runella slithyformis (strain ATCC 29530 / DSM 19594 / LMG 11500 / NCIMB 11436 / LSU 4)</name>
    <dbReference type="NCBI Taxonomy" id="761193"/>
    <lineage>
        <taxon>Bacteria</taxon>
        <taxon>Pseudomonadati</taxon>
        <taxon>Bacteroidota</taxon>
        <taxon>Cytophagia</taxon>
        <taxon>Cytophagales</taxon>
        <taxon>Spirosomataceae</taxon>
        <taxon>Runella</taxon>
    </lineage>
</organism>
<dbReference type="EMBL" id="CP002859">
    <property type="protein sequence ID" value="AEI51273.1"/>
    <property type="molecule type" value="Genomic_DNA"/>
</dbReference>
<reference evidence="1 2" key="2">
    <citation type="journal article" date="2012" name="Stand. Genomic Sci.">
        <title>Complete genome sequence of the aquatic bacterium Runella slithyformis type strain (LSU 4(T)).</title>
        <authorList>
            <person name="Copeland A."/>
            <person name="Zhang X."/>
            <person name="Misra M."/>
            <person name="Lapidus A."/>
            <person name="Nolan M."/>
            <person name="Lucas S."/>
            <person name="Deshpande S."/>
            <person name="Cheng J.F."/>
            <person name="Tapia R."/>
            <person name="Goodwin L.A."/>
            <person name="Pitluck S."/>
            <person name="Liolios K."/>
            <person name="Pagani I."/>
            <person name="Ivanova N."/>
            <person name="Mikhailova N."/>
            <person name="Pati A."/>
            <person name="Chen A."/>
            <person name="Palaniappan K."/>
            <person name="Land M."/>
            <person name="Hauser L."/>
            <person name="Pan C."/>
            <person name="Jeffries C.D."/>
            <person name="Detter J.C."/>
            <person name="Brambilla E.M."/>
            <person name="Rohde M."/>
            <person name="Djao O.D."/>
            <person name="Goker M."/>
            <person name="Sikorski J."/>
            <person name="Tindall B.J."/>
            <person name="Woyke T."/>
            <person name="Bristow J."/>
            <person name="Eisen J.A."/>
            <person name="Markowitz V."/>
            <person name="Hugenholtz P."/>
            <person name="Kyrpides N.C."/>
            <person name="Klenk H.P."/>
            <person name="Mavromatis K."/>
        </authorList>
    </citation>
    <scope>NUCLEOTIDE SEQUENCE [LARGE SCALE GENOMIC DNA]</scope>
    <source>
        <strain evidence="2">ATCC 29530 / DSM 19594 / LMG 11500 / NCIMB 11436 / LSU 4</strain>
    </source>
</reference>
<protein>
    <submittedName>
        <fullName evidence="1">Uncharacterized protein</fullName>
    </submittedName>
</protein>
<dbReference type="RefSeq" id="WP_013930557.1">
    <property type="nucleotide sequence ID" value="NC_015703.1"/>
</dbReference>
<dbReference type="AlphaFoldDB" id="A0A7U4E832"/>
<accession>A0A7U4E832</accession>
<proteinExistence type="predicted"/>